<dbReference type="RefSeq" id="YP_009743045.1">
    <property type="nucleotide sequence ID" value="NC_046694.1"/>
</dbReference>
<feature type="transmembrane region" description="Helical" evidence="1">
    <location>
        <begin position="34"/>
        <end position="56"/>
    </location>
</feature>
<keyword evidence="1" id="KW-1133">Transmembrane helix</keyword>
<name>A0A6G7NYM3_EURAF</name>
<protein>
    <submittedName>
        <fullName evidence="2">NADH dehydrogenase subunit 4L</fullName>
    </submittedName>
</protein>
<evidence type="ECO:0000313" key="2">
    <source>
        <dbReference type="EMBL" id="QIJ60009.1"/>
    </source>
</evidence>
<dbReference type="CTD" id="4539"/>
<keyword evidence="2" id="KW-0496">Mitochondrion</keyword>
<dbReference type="OrthoDB" id="10063776at2759"/>
<dbReference type="Gene3D" id="1.10.287.3510">
    <property type="match status" value="1"/>
</dbReference>
<feature type="transmembrane region" description="Helical" evidence="1">
    <location>
        <begin position="62"/>
        <end position="85"/>
    </location>
</feature>
<accession>A0A6G7NYM3</accession>
<geneLocation type="mitochondrion" evidence="2"/>
<keyword evidence="1" id="KW-0812">Transmembrane</keyword>
<proteinExistence type="predicted"/>
<reference evidence="2" key="1">
    <citation type="journal article" date="2019" name="Mitochondrial DNA Part B Resour">
        <title>Complete mitochondrial genome of the calanoid copepod Eurytemora affinis (Calanoida, Temoridae).</title>
        <authorList>
            <person name="Choi B.-S."/>
            <person name="Han J."/>
            <person name="Hwang D.-S."/>
            <person name="Souissi S."/>
            <person name="Hagiwara A."/>
            <person name="Lee J.-S."/>
        </authorList>
    </citation>
    <scope>NUCLEOTIDE SEQUENCE</scope>
</reference>
<keyword evidence="1" id="KW-0472">Membrane</keyword>
<evidence type="ECO:0000256" key="1">
    <source>
        <dbReference type="SAM" id="Phobius"/>
    </source>
</evidence>
<dbReference type="AlphaFoldDB" id="A0A6G7NYM3"/>
<dbReference type="GeneID" id="54124854"/>
<dbReference type="KEGG" id="eaf:54124854"/>
<organism evidence="2">
    <name type="scientific">Eurytemora affinis</name>
    <name type="common">Copepod</name>
    <name type="synonym">Temora affinis</name>
    <dbReference type="NCBI Taxonomy" id="88015"/>
    <lineage>
        <taxon>Eukaryota</taxon>
        <taxon>Metazoa</taxon>
        <taxon>Ecdysozoa</taxon>
        <taxon>Arthropoda</taxon>
        <taxon>Crustacea</taxon>
        <taxon>Multicrustacea</taxon>
        <taxon>Hexanauplia</taxon>
        <taxon>Copepoda</taxon>
        <taxon>Calanoida</taxon>
        <taxon>Temoridae</taxon>
        <taxon>Eurytemora</taxon>
    </lineage>
</organism>
<sequence length="96" mass="10547">MFSGLSFNSLLVLVLTLQLVFYSIALVKVWFHVIMLMMVLEFLSISLFFCGAVLVVKSISPLLIFFLATLMVCEASMGLGLVVGLTRGRSNEAVII</sequence>
<dbReference type="EMBL" id="MN043905">
    <property type="protein sequence ID" value="QIJ60009.1"/>
    <property type="molecule type" value="Genomic_DNA"/>
</dbReference>
<feature type="transmembrane region" description="Helical" evidence="1">
    <location>
        <begin position="6"/>
        <end position="27"/>
    </location>
</feature>
<gene>
    <name evidence="2" type="primary">ND4L</name>
</gene>